<feature type="compositionally biased region" description="Basic and acidic residues" evidence="1">
    <location>
        <begin position="88"/>
        <end position="98"/>
    </location>
</feature>
<evidence type="ECO:0000256" key="1">
    <source>
        <dbReference type="SAM" id="MobiDB-lite"/>
    </source>
</evidence>
<feature type="compositionally biased region" description="Polar residues" evidence="1">
    <location>
        <begin position="33"/>
        <end position="51"/>
    </location>
</feature>
<dbReference type="EMBL" id="MW520394">
    <property type="protein sequence ID" value="QRD99884.1"/>
    <property type="molecule type" value="Genomic_RNA"/>
</dbReference>
<reference evidence="2" key="1">
    <citation type="submission" date="2021-01" db="EMBL/GenBank/DDBJ databases">
        <authorList>
            <person name="Konstantinidis K."/>
            <person name="Dovrolis N."/>
            <person name="Kouvela A."/>
            <person name="Kassela K."/>
            <person name="Rosa Freitas M.G."/>
            <person name="Nearchou A."/>
            <person name="de Courcy Williams M."/>
            <person name="Veletza S."/>
            <person name="Mavromara P."/>
            <person name="Karakasiliotis I."/>
        </authorList>
    </citation>
    <scope>NUCLEOTIDE SEQUENCE</scope>
    <source>
        <strain evidence="2">TC1</strain>
    </source>
</reference>
<protein>
    <submittedName>
        <fullName evidence="2">Putative capsid protein</fullName>
    </submittedName>
</protein>
<feature type="region of interest" description="Disordered" evidence="1">
    <location>
        <begin position="88"/>
        <end position="116"/>
    </location>
</feature>
<sequence length="1000" mass="109348">MSDSAATDTTESLVTTSVDGFELVSDQARKTRTISTSPQTEAAASSIPSGHITSDLTKLQATMSAVPDNTQPGPSGVQPTMGSDMLKEAKNSKGHKTEGSANTSSSFAPSSSGSADGGGSGLSTFFTLWQNPIKEVAPKGMHNWSGHGAYITYANTRRQASPQFMADPLYVMGYSYTNTGTNPVVNDRIEVAGHVVSVTETPRQGISAPELSIRGDVLYNNATSTPLDASLQMRNLIPTGGAVDLQAMMVLIAKYRDSIRIMARDEAPLLRAYLMLLEFMPVTAMAKTSNSLLSFRLGSTLGKVESSRHKADRRGELDGTIQIPFGCKTCDVRIIPLDVYMKKITGQVSNNEVYKDVDVNGANIVAVQGHDLTQGWFMPFLIAHTTTLWWNCTMTHTVDLKHAARSSSGSYLKARTLKRSSCVYVPGNYSHILIVVTDWAHRTCEIDIPHIGKVKMGPKIADFDKRVFAYCGMDDPYTEPDINEIVVCLNKMCRKIALPGDEGTVMSMVRELAFNVKLGGSVNVNGKKGANGFGRYDIVAKNYTIDGTELYDLGVSYADIKPWMEGFADWSVSPCGKFANSLFQLNNTWTSGTPAEKNVKENDSRFALYNVTTSAPAYAVSETFGPLRVLRECGMFEGRVECEQKWDTYTNVYNSLQGGASLLAGVAGWVMCEVGFNVMDLNGLYIGTSRGCVPNHGQDVMSALTVGFMSPTEYQPHRYSAKEAFGKAVETNLGITTTSNVKSFDITLWPSIHVPFWFVHACVGKFGEWRDFKPEPRQPLPLFDLTSGAAAGDLEDMDCDLVFTVDMMTKDWRTLPALCSQRSISQADAGYAVAHPRFYLPRKFNSPPALGVVGFMPLLSLDMTKANVTAAAPWGYTQPEPQAVPFVRLRQQQNTRLPVYAIIRDLPACPYGPHFPVNVSMEYPDPPPEWMRKVWAFLKDEGKVAMPSLMKGDIVGAMGAVGIDVLVKAIQELSTKMGDDRKFSAGLVDDRKFEHAVVND</sequence>
<feature type="region of interest" description="Disordered" evidence="1">
    <location>
        <begin position="29"/>
        <end position="51"/>
    </location>
</feature>
<proteinExistence type="predicted"/>
<name>A0A889INW5_9VIRU</name>
<feature type="compositionally biased region" description="Low complexity" evidence="1">
    <location>
        <begin position="99"/>
        <end position="114"/>
    </location>
</feature>
<accession>A0A889INW5</accession>
<organism evidence="2">
    <name type="scientific">Drama totivirus</name>
    <dbReference type="NCBI Taxonomy" id="2805774"/>
    <lineage>
        <taxon>Viruses</taxon>
        <taxon>Riboviria</taxon>
        <taxon>Orthornavirae</taxon>
        <taxon>Duplornaviricota</taxon>
        <taxon>Chrymotiviricetes</taxon>
        <taxon>Ghabrivirales</taxon>
        <taxon>Totiviridae</taxon>
    </lineage>
</organism>
<evidence type="ECO:0000313" key="2">
    <source>
        <dbReference type="EMBL" id="QRD99884.1"/>
    </source>
</evidence>